<comment type="caution">
    <text evidence="2">The sequence shown here is derived from an EMBL/GenBank/DDBJ whole genome shotgun (WGS) entry which is preliminary data.</text>
</comment>
<keyword evidence="1" id="KW-0472">Membrane</keyword>
<organism evidence="2 3">
    <name type="scientific">Nonomuraea typhae</name>
    <dbReference type="NCBI Taxonomy" id="2603600"/>
    <lineage>
        <taxon>Bacteria</taxon>
        <taxon>Bacillati</taxon>
        <taxon>Actinomycetota</taxon>
        <taxon>Actinomycetes</taxon>
        <taxon>Streptosporangiales</taxon>
        <taxon>Streptosporangiaceae</taxon>
        <taxon>Nonomuraea</taxon>
    </lineage>
</organism>
<keyword evidence="1" id="KW-0812">Transmembrane</keyword>
<dbReference type="RefSeq" id="WP_397090262.1">
    <property type="nucleotide sequence ID" value="NZ_JBITGY010000015.1"/>
</dbReference>
<evidence type="ECO:0000313" key="2">
    <source>
        <dbReference type="EMBL" id="MFI6504508.1"/>
    </source>
</evidence>
<evidence type="ECO:0000256" key="1">
    <source>
        <dbReference type="SAM" id="Phobius"/>
    </source>
</evidence>
<dbReference type="EMBL" id="JBITGY010000015">
    <property type="protein sequence ID" value="MFI6504508.1"/>
    <property type="molecule type" value="Genomic_DNA"/>
</dbReference>
<evidence type="ECO:0000313" key="3">
    <source>
        <dbReference type="Proteomes" id="UP001612741"/>
    </source>
</evidence>
<sequence length="109" mass="11656">MLSSTPLAAELAAWLIAFNVVILGAGMALELIQSGFGPQSELPAPVQGCAQCSGDGGRWLRVDDRRSAVGPAIWAPCFACFTPQSGVRARAPMMRRPGRHESPPPAWRR</sequence>
<protein>
    <submittedName>
        <fullName evidence="2">Uncharacterized protein</fullName>
    </submittedName>
</protein>
<proteinExistence type="predicted"/>
<keyword evidence="1" id="KW-1133">Transmembrane helix</keyword>
<dbReference type="Proteomes" id="UP001612741">
    <property type="component" value="Unassembled WGS sequence"/>
</dbReference>
<keyword evidence="3" id="KW-1185">Reference proteome</keyword>
<reference evidence="2 3" key="1">
    <citation type="submission" date="2024-10" db="EMBL/GenBank/DDBJ databases">
        <title>The Natural Products Discovery Center: Release of the First 8490 Sequenced Strains for Exploring Actinobacteria Biosynthetic Diversity.</title>
        <authorList>
            <person name="Kalkreuter E."/>
            <person name="Kautsar S.A."/>
            <person name="Yang D."/>
            <person name="Bader C.D."/>
            <person name="Teijaro C.N."/>
            <person name="Fluegel L."/>
            <person name="Davis C.M."/>
            <person name="Simpson J.R."/>
            <person name="Lauterbach L."/>
            <person name="Steele A.D."/>
            <person name="Gui C."/>
            <person name="Meng S."/>
            <person name="Li G."/>
            <person name="Viehrig K."/>
            <person name="Ye F."/>
            <person name="Su P."/>
            <person name="Kiefer A.F."/>
            <person name="Nichols A."/>
            <person name="Cepeda A.J."/>
            <person name="Yan W."/>
            <person name="Fan B."/>
            <person name="Jiang Y."/>
            <person name="Adhikari A."/>
            <person name="Zheng C.-J."/>
            <person name="Schuster L."/>
            <person name="Cowan T.M."/>
            <person name="Smanski M.J."/>
            <person name="Chevrette M.G."/>
            <person name="De Carvalho L.P.S."/>
            <person name="Shen B."/>
        </authorList>
    </citation>
    <scope>NUCLEOTIDE SEQUENCE [LARGE SCALE GENOMIC DNA]</scope>
    <source>
        <strain evidence="2 3">NPDC050545</strain>
    </source>
</reference>
<feature type="transmembrane region" description="Helical" evidence="1">
    <location>
        <begin position="12"/>
        <end position="32"/>
    </location>
</feature>
<accession>A0ABW7Z8S3</accession>
<name>A0ABW7Z8S3_9ACTN</name>
<gene>
    <name evidence="2" type="ORF">ACIBG2_44485</name>
</gene>